<name>A0A0G0XV16_9BACT</name>
<evidence type="ECO:0000313" key="3">
    <source>
        <dbReference type="Proteomes" id="UP000034190"/>
    </source>
</evidence>
<dbReference type="AlphaFoldDB" id="A0A0G0XV16"/>
<sequence length="142" mass="15335">MDLSTLIVCLIIGILVVAVIALSYSLKKQKQMRRDLRVSLVVQLTDGGIVTVLITSNDGPMLRGHGFLEILPIRIRTETEDNFSAVNQVWEALKAKFANEALTGTQVGPGYHLAVFPKGGTTLVGIVDALKQSGFNVHSCVC</sequence>
<keyword evidence="1" id="KW-0812">Transmembrane</keyword>
<reference evidence="2 3" key="1">
    <citation type="journal article" date="2015" name="Nature">
        <title>rRNA introns, odd ribosomes, and small enigmatic genomes across a large radiation of phyla.</title>
        <authorList>
            <person name="Brown C.T."/>
            <person name="Hug L.A."/>
            <person name="Thomas B.C."/>
            <person name="Sharon I."/>
            <person name="Castelle C.J."/>
            <person name="Singh A."/>
            <person name="Wilkins M.J."/>
            <person name="Williams K.H."/>
            <person name="Banfield J.F."/>
        </authorList>
    </citation>
    <scope>NUCLEOTIDE SEQUENCE [LARGE SCALE GENOMIC DNA]</scope>
</reference>
<evidence type="ECO:0000313" key="2">
    <source>
        <dbReference type="EMBL" id="KKR91742.1"/>
    </source>
</evidence>
<keyword evidence="1" id="KW-1133">Transmembrane helix</keyword>
<accession>A0A0G0XV16</accession>
<comment type="caution">
    <text evidence="2">The sequence shown here is derived from an EMBL/GenBank/DDBJ whole genome shotgun (WGS) entry which is preliminary data.</text>
</comment>
<proteinExistence type="predicted"/>
<gene>
    <name evidence="2" type="ORF">UU43_C0002G0051</name>
</gene>
<keyword evidence="1" id="KW-0472">Membrane</keyword>
<evidence type="ECO:0000256" key="1">
    <source>
        <dbReference type="SAM" id="Phobius"/>
    </source>
</evidence>
<feature type="transmembrane region" description="Helical" evidence="1">
    <location>
        <begin position="6"/>
        <end position="26"/>
    </location>
</feature>
<dbReference type="Proteomes" id="UP000034190">
    <property type="component" value="Unassembled WGS sequence"/>
</dbReference>
<protein>
    <submittedName>
        <fullName evidence="2">Uncharacterized protein</fullName>
    </submittedName>
</protein>
<organism evidence="2 3">
    <name type="scientific">Candidatus Falkowbacteria bacterium GW2011_GWA2_41_14</name>
    <dbReference type="NCBI Taxonomy" id="1618635"/>
    <lineage>
        <taxon>Bacteria</taxon>
        <taxon>Candidatus Falkowiibacteriota</taxon>
    </lineage>
</organism>
<dbReference type="EMBL" id="LCAP01000002">
    <property type="protein sequence ID" value="KKR91742.1"/>
    <property type="molecule type" value="Genomic_DNA"/>
</dbReference>